<keyword evidence="2" id="KW-1185">Reference proteome</keyword>
<evidence type="ECO:0000313" key="1">
    <source>
        <dbReference type="EMBL" id="RXW20252.1"/>
    </source>
</evidence>
<organism evidence="1 2">
    <name type="scientific">Candolleomyces aberdarensis</name>
    <dbReference type="NCBI Taxonomy" id="2316362"/>
    <lineage>
        <taxon>Eukaryota</taxon>
        <taxon>Fungi</taxon>
        <taxon>Dikarya</taxon>
        <taxon>Basidiomycota</taxon>
        <taxon>Agaricomycotina</taxon>
        <taxon>Agaricomycetes</taxon>
        <taxon>Agaricomycetidae</taxon>
        <taxon>Agaricales</taxon>
        <taxon>Agaricineae</taxon>
        <taxon>Psathyrellaceae</taxon>
        <taxon>Candolleomyces</taxon>
    </lineage>
</organism>
<proteinExistence type="predicted"/>
<evidence type="ECO:0008006" key="3">
    <source>
        <dbReference type="Google" id="ProtNLM"/>
    </source>
</evidence>
<protein>
    <recommendedName>
        <fullName evidence="3">F-box domain-containing protein</fullName>
    </recommendedName>
</protein>
<dbReference type="AlphaFoldDB" id="A0A4Q2DM36"/>
<gene>
    <name evidence="1" type="ORF">EST38_g5592</name>
</gene>
<name>A0A4Q2DM36_9AGAR</name>
<dbReference type="Proteomes" id="UP000290288">
    <property type="component" value="Unassembled WGS sequence"/>
</dbReference>
<accession>A0A4Q2DM36</accession>
<dbReference type="SUPFAM" id="SSF52047">
    <property type="entry name" value="RNI-like"/>
    <property type="match status" value="1"/>
</dbReference>
<evidence type="ECO:0000313" key="2">
    <source>
        <dbReference type="Proteomes" id="UP000290288"/>
    </source>
</evidence>
<comment type="caution">
    <text evidence="1">The sequence shown here is derived from an EMBL/GenBank/DDBJ whole genome shotgun (WGS) entry which is preliminary data.</text>
</comment>
<dbReference type="EMBL" id="SDEE01000158">
    <property type="protein sequence ID" value="RXW20252.1"/>
    <property type="molecule type" value="Genomic_DNA"/>
</dbReference>
<sequence>MVELPNELWIDIFRYASAAPDPFRPPLHFGTVWRGEKGFQKEHSYKRYNDSLKTKRHIVLVSKRWNLLATPILYEHVIVDSLARLHYFSTATAKPRDDVQRLDIYLTIDVYEEHQIIDQVITRAGILDQLAVLLDQLPRLSCLVFLASCIYDKFITCPKQQSPAFFLNSASRRLEYLKWIDQPHVAGVSSIAWASFLTSHTNLTALDPPVHFFEFKRPLNSEDYRKLTLREMTADDSFGRIPWLRDIHQNQASWPVLDRLVRIVPSPFRLGPPSEVSPAQDDLIATHGYKLTFLHLIFNVSVETNYTNSYFAQVEQHCQNLQELYITHYWDLQRSLIKSSCRFPNVTTLGLQNTFSGLLAPRTMKTAFNFVLEARQCFPQLRTVKFIDETQAMQFCILAEDWKELGLELRSSGITVQDHSGEDLSEAV</sequence>
<reference evidence="1 2" key="1">
    <citation type="submission" date="2019-01" db="EMBL/GenBank/DDBJ databases">
        <title>Draft genome sequence of Psathyrella aberdarensis IHI B618.</title>
        <authorList>
            <person name="Buettner E."/>
            <person name="Kellner H."/>
        </authorList>
    </citation>
    <scope>NUCLEOTIDE SEQUENCE [LARGE SCALE GENOMIC DNA]</scope>
    <source>
        <strain evidence="1 2">IHI B618</strain>
    </source>
</reference>
<dbReference type="OrthoDB" id="3256525at2759"/>